<dbReference type="Gene3D" id="3.40.190.10">
    <property type="entry name" value="Periplasmic binding protein-like II"/>
    <property type="match status" value="2"/>
</dbReference>
<evidence type="ECO:0000313" key="5">
    <source>
        <dbReference type="Proteomes" id="UP000434209"/>
    </source>
</evidence>
<gene>
    <name evidence="4" type="ORF">FAZ97_15425</name>
</gene>
<dbReference type="KEGG" id="pacp:FAZ97_15425"/>
<dbReference type="SUPFAM" id="SSF53850">
    <property type="entry name" value="Periplasmic binding protein-like II"/>
    <property type="match status" value="1"/>
</dbReference>
<accession>A0A7Z2G714</accession>
<dbReference type="OrthoDB" id="8611212at2"/>
<dbReference type="Pfam" id="PF00497">
    <property type="entry name" value="SBP_bac_3"/>
    <property type="match status" value="1"/>
</dbReference>
<dbReference type="EMBL" id="CP046910">
    <property type="protein sequence ID" value="QGZ56382.1"/>
    <property type="molecule type" value="Genomic_DNA"/>
</dbReference>
<name>A0A7Z2G714_9BURK</name>
<feature type="chain" id="PRO_5030848073" evidence="2">
    <location>
        <begin position="24"/>
        <end position="276"/>
    </location>
</feature>
<evidence type="ECO:0000313" key="4">
    <source>
        <dbReference type="EMBL" id="QGZ56382.1"/>
    </source>
</evidence>
<dbReference type="AlphaFoldDB" id="A0A7Z2G714"/>
<proteinExistence type="predicted"/>
<dbReference type="Proteomes" id="UP000434209">
    <property type="component" value="Chromosome 2"/>
</dbReference>
<sequence>MKRPVSCFAVGAALMVAATSAMAVACTPAHKFSTVSPGSLTVATSTLPPFDSLDVSGNFSGIEADLIRYIAARECLRVQPAMVDPTGQTQYVMAGRADLGAFGWYRSEARSTVLNLSAPLLVERLAIYSKDGSDSIESLKGRRVGTVQGYLWVPDLRAVLGDSVKLYPTPVALAQDLAAGRIDAAIDSYTKGAYAQTHSNGYPNLKIKPAKPDNRVRASVSPAQTAFLMPKSNDALAKAIDEDIAEARASGEFSRILKHYGVESSSADAGAPRFVK</sequence>
<reference evidence="4 5" key="1">
    <citation type="submission" date="2019-12" db="EMBL/GenBank/DDBJ databases">
        <title>Paraburkholderia acidiphila 7Q-K02 sp. nov and Paraburkholderia acidisoli DHF22 sp. nov., two strains isolated from forest soil.</title>
        <authorList>
            <person name="Gao Z."/>
            <person name="Qiu L."/>
        </authorList>
    </citation>
    <scope>NUCLEOTIDE SEQUENCE [LARGE SCALE GENOMIC DNA]</scope>
    <source>
        <strain evidence="4 5">7Q-K02</strain>
    </source>
</reference>
<keyword evidence="1 2" id="KW-0732">Signal</keyword>
<evidence type="ECO:0000259" key="3">
    <source>
        <dbReference type="SMART" id="SM00062"/>
    </source>
</evidence>
<dbReference type="PANTHER" id="PTHR35936">
    <property type="entry name" value="MEMBRANE-BOUND LYTIC MUREIN TRANSGLYCOSYLASE F"/>
    <property type="match status" value="1"/>
</dbReference>
<feature type="domain" description="Solute-binding protein family 3/N-terminal" evidence="3">
    <location>
        <begin position="39"/>
        <end position="264"/>
    </location>
</feature>
<dbReference type="RefSeq" id="WP_158759345.1">
    <property type="nucleotide sequence ID" value="NZ_CP046910.1"/>
</dbReference>
<dbReference type="PROSITE" id="PS51257">
    <property type="entry name" value="PROKAR_LIPOPROTEIN"/>
    <property type="match status" value="1"/>
</dbReference>
<organism evidence="4 5">
    <name type="scientific">Paraburkholderia acidiphila</name>
    <dbReference type="NCBI Taxonomy" id="2571747"/>
    <lineage>
        <taxon>Bacteria</taxon>
        <taxon>Pseudomonadati</taxon>
        <taxon>Pseudomonadota</taxon>
        <taxon>Betaproteobacteria</taxon>
        <taxon>Burkholderiales</taxon>
        <taxon>Burkholderiaceae</taxon>
        <taxon>Paraburkholderia</taxon>
    </lineage>
</organism>
<dbReference type="PANTHER" id="PTHR35936:SF17">
    <property type="entry name" value="ARGININE-BINDING EXTRACELLULAR PROTEIN ARTP"/>
    <property type="match status" value="1"/>
</dbReference>
<keyword evidence="5" id="KW-1185">Reference proteome</keyword>
<evidence type="ECO:0000256" key="2">
    <source>
        <dbReference type="SAM" id="SignalP"/>
    </source>
</evidence>
<dbReference type="SMART" id="SM00062">
    <property type="entry name" value="PBPb"/>
    <property type="match status" value="1"/>
</dbReference>
<protein>
    <submittedName>
        <fullName evidence="4">Transporter substrate-binding domain-containing protein</fullName>
    </submittedName>
</protein>
<evidence type="ECO:0000256" key="1">
    <source>
        <dbReference type="ARBA" id="ARBA00022729"/>
    </source>
</evidence>
<dbReference type="CDD" id="cd13530">
    <property type="entry name" value="PBP2_peptides_like"/>
    <property type="match status" value="1"/>
</dbReference>
<dbReference type="InterPro" id="IPR001638">
    <property type="entry name" value="Solute-binding_3/MltF_N"/>
</dbReference>
<feature type="signal peptide" evidence="2">
    <location>
        <begin position="1"/>
        <end position="23"/>
    </location>
</feature>